<sequence>MTRQFKGTVWITGASSGLGFSLAQTYLVNGWKVIASSRSKGELKLLLDSENKDRSAQDGLVFVPFDMSDKHGHSDVRVQLEKECSSLDLAILNAGTCEYLEIENPDWSMMSKINHINYLGLVNSVEICLPLLKKGNKSLLVGVSSQAVNAPFPKAEAYGASKAAIRYFLSSLRMDLKQFNIDVSCVLPGFVDTPLTKKNEFSMPFLMSSEAAASRIFNALKNRPFEYAFPKRLSVILYLARAFPKTWLRLNTNGSHSTK</sequence>
<dbReference type="InterPro" id="IPR020904">
    <property type="entry name" value="Sc_DH/Rdtase_CS"/>
</dbReference>
<evidence type="ECO:0000313" key="4">
    <source>
        <dbReference type="Proteomes" id="UP000294656"/>
    </source>
</evidence>
<organism evidence="3 4">
    <name type="scientific">Marinomonas balearica</name>
    <dbReference type="NCBI Taxonomy" id="491947"/>
    <lineage>
        <taxon>Bacteria</taxon>
        <taxon>Pseudomonadati</taxon>
        <taxon>Pseudomonadota</taxon>
        <taxon>Gammaproteobacteria</taxon>
        <taxon>Oceanospirillales</taxon>
        <taxon>Oceanospirillaceae</taxon>
        <taxon>Marinomonas</taxon>
    </lineage>
</organism>
<dbReference type="Gene3D" id="3.40.50.720">
    <property type="entry name" value="NAD(P)-binding Rossmann-like Domain"/>
    <property type="match status" value="1"/>
</dbReference>
<proteinExistence type="inferred from homology"/>
<dbReference type="PANTHER" id="PTHR44196:SF1">
    <property type="entry name" value="DEHYDROGENASE_REDUCTASE SDR FAMILY MEMBER 7B"/>
    <property type="match status" value="1"/>
</dbReference>
<dbReference type="PANTHER" id="PTHR44196">
    <property type="entry name" value="DEHYDROGENASE/REDUCTASE SDR FAMILY MEMBER 7B"/>
    <property type="match status" value="1"/>
</dbReference>
<accession>A0A4R6M5M2</accession>
<dbReference type="GO" id="GO:0016020">
    <property type="term" value="C:membrane"/>
    <property type="evidence" value="ECO:0007669"/>
    <property type="project" value="TreeGrafter"/>
</dbReference>
<comment type="similarity">
    <text evidence="1">Belongs to the short-chain dehydrogenases/reductases (SDR) family.</text>
</comment>
<evidence type="ECO:0000256" key="1">
    <source>
        <dbReference type="ARBA" id="ARBA00006484"/>
    </source>
</evidence>
<dbReference type="PRINTS" id="PR00081">
    <property type="entry name" value="GDHRDH"/>
</dbReference>
<keyword evidence="2" id="KW-0560">Oxidoreductase</keyword>
<dbReference type="AlphaFoldDB" id="A0A4R6M5M2"/>
<name>A0A4R6M5M2_9GAMM</name>
<evidence type="ECO:0000256" key="2">
    <source>
        <dbReference type="ARBA" id="ARBA00023002"/>
    </source>
</evidence>
<keyword evidence="4" id="KW-1185">Reference proteome</keyword>
<dbReference type="Pfam" id="PF00106">
    <property type="entry name" value="adh_short"/>
    <property type="match status" value="1"/>
</dbReference>
<reference evidence="3 4" key="1">
    <citation type="submission" date="2019-03" db="EMBL/GenBank/DDBJ databases">
        <title>Genomic Encyclopedia of Type Strains, Phase III (KMG-III): the genomes of soil and plant-associated and newly described type strains.</title>
        <authorList>
            <person name="Whitman W."/>
        </authorList>
    </citation>
    <scope>NUCLEOTIDE SEQUENCE [LARGE SCALE GENOMIC DNA]</scope>
    <source>
        <strain evidence="3 4">CECT 7378</strain>
    </source>
</reference>
<dbReference type="Proteomes" id="UP000294656">
    <property type="component" value="Unassembled WGS sequence"/>
</dbReference>
<dbReference type="InterPro" id="IPR036291">
    <property type="entry name" value="NAD(P)-bd_dom_sf"/>
</dbReference>
<protein>
    <submittedName>
        <fullName evidence="3">Short-subunit dehydrogenase</fullName>
    </submittedName>
</protein>
<dbReference type="EMBL" id="SNXC01000015">
    <property type="protein sequence ID" value="TDO95850.1"/>
    <property type="molecule type" value="Genomic_DNA"/>
</dbReference>
<gene>
    <name evidence="3" type="ORF">DFP79_3208</name>
</gene>
<dbReference type="OrthoDB" id="335726at2"/>
<evidence type="ECO:0000313" key="3">
    <source>
        <dbReference type="EMBL" id="TDO95850.1"/>
    </source>
</evidence>
<dbReference type="RefSeq" id="WP_133504917.1">
    <property type="nucleotide sequence ID" value="NZ_SNXC01000015.1"/>
</dbReference>
<dbReference type="PROSITE" id="PS00061">
    <property type="entry name" value="ADH_SHORT"/>
    <property type="match status" value="1"/>
</dbReference>
<comment type="caution">
    <text evidence="3">The sequence shown here is derived from an EMBL/GenBank/DDBJ whole genome shotgun (WGS) entry which is preliminary data.</text>
</comment>
<dbReference type="GO" id="GO:0016491">
    <property type="term" value="F:oxidoreductase activity"/>
    <property type="evidence" value="ECO:0007669"/>
    <property type="project" value="UniProtKB-KW"/>
</dbReference>
<dbReference type="InterPro" id="IPR002347">
    <property type="entry name" value="SDR_fam"/>
</dbReference>
<dbReference type="SUPFAM" id="SSF51735">
    <property type="entry name" value="NAD(P)-binding Rossmann-fold domains"/>
    <property type="match status" value="1"/>
</dbReference>